<dbReference type="Gene3D" id="3.40.50.1980">
    <property type="entry name" value="Nitrogenase molybdenum iron protein domain"/>
    <property type="match status" value="3"/>
</dbReference>
<feature type="domain" description="Nitrogenase/oxidoreductase component 1" evidence="1">
    <location>
        <begin position="12"/>
        <end position="420"/>
    </location>
</feature>
<keyword evidence="3" id="KW-1185">Reference proteome</keyword>
<dbReference type="RefSeq" id="WP_074642201.1">
    <property type="nucleotide sequence ID" value="NZ_FOFU01000003.1"/>
</dbReference>
<evidence type="ECO:0000313" key="2">
    <source>
        <dbReference type="EMBL" id="SEQ23783.1"/>
    </source>
</evidence>
<dbReference type="Proteomes" id="UP000182360">
    <property type="component" value="Unassembled WGS sequence"/>
</dbReference>
<dbReference type="SUPFAM" id="SSF53807">
    <property type="entry name" value="Helical backbone' metal receptor"/>
    <property type="match status" value="1"/>
</dbReference>
<proteinExistence type="predicted"/>
<dbReference type="EMBL" id="FOFU01000003">
    <property type="protein sequence ID" value="SEQ23783.1"/>
    <property type="molecule type" value="Genomic_DNA"/>
</dbReference>
<protein>
    <submittedName>
        <fullName evidence="2">Nitrogenase molybdenum-iron protein beta chain</fullName>
    </submittedName>
</protein>
<organism evidence="2 3">
    <name type="scientific">Treponema bryantii</name>
    <dbReference type="NCBI Taxonomy" id="163"/>
    <lineage>
        <taxon>Bacteria</taxon>
        <taxon>Pseudomonadati</taxon>
        <taxon>Spirochaetota</taxon>
        <taxon>Spirochaetia</taxon>
        <taxon>Spirochaetales</taxon>
        <taxon>Treponemataceae</taxon>
        <taxon>Treponema</taxon>
    </lineage>
</organism>
<evidence type="ECO:0000259" key="1">
    <source>
        <dbReference type="Pfam" id="PF00148"/>
    </source>
</evidence>
<dbReference type="InterPro" id="IPR000510">
    <property type="entry name" value="Nase/OxRdtase_comp1"/>
</dbReference>
<dbReference type="PANTHER" id="PTHR42956:SF1">
    <property type="entry name" value="NITROGENASE IRON-MOLYBDENUM COFACTOR BIOSYNTHESIS PROTEIN NIFE"/>
    <property type="match status" value="1"/>
</dbReference>
<dbReference type="GO" id="GO:0016491">
    <property type="term" value="F:oxidoreductase activity"/>
    <property type="evidence" value="ECO:0007669"/>
    <property type="project" value="InterPro"/>
</dbReference>
<dbReference type="AlphaFoldDB" id="A0A1H9EEV2"/>
<sequence>MEKCIERPRSLCSLHGALDVIGNIYRAIPILHASPGCSMQASSRTNLYYLGGYHGLPSSNAYEKEVVFGGTQRLRETIKGSLEIMDGDYYAVLTGCSMGINGDDVDSVVKEFEASPYPIASIDTAGFRGDTYTGYNMALLATVKKLAKKTKTDSRLVNIYGQPPSSDITLRGDLEEITRLLARIGVKANTFFIRRDGIEQLKSSGNAAFNINLSPWLAKNVDTYYKETFGIETLRFNGWPVGPKDTANFLRTVAERLDLDSDLVEKVIQEEELYVYEYLDSLFGNFERHRFILVGESAKTLGLARFLVNVHGHIPLAIIFTDSVPKQYQDVIREEVQKLECPRKADVYFENDVWEIEQLAQKYDGRATLFMGSSYEKKLAQKLNAFFALTSNPCLDKEILNRSHIGTHGCISLVEDLYNHF</sequence>
<evidence type="ECO:0000313" key="3">
    <source>
        <dbReference type="Proteomes" id="UP000182360"/>
    </source>
</evidence>
<dbReference type="Pfam" id="PF00148">
    <property type="entry name" value="Oxidored_nitro"/>
    <property type="match status" value="1"/>
</dbReference>
<dbReference type="InterPro" id="IPR049939">
    <property type="entry name" value="NifE-like"/>
</dbReference>
<name>A0A1H9EEV2_9SPIR</name>
<gene>
    <name evidence="2" type="ORF">SAMN04487977_103123</name>
</gene>
<reference evidence="2 3" key="1">
    <citation type="submission" date="2016-10" db="EMBL/GenBank/DDBJ databases">
        <authorList>
            <person name="de Groot N.N."/>
        </authorList>
    </citation>
    <scope>NUCLEOTIDE SEQUENCE [LARGE SCALE GENOMIC DNA]</scope>
    <source>
        <strain evidence="2 3">B25</strain>
    </source>
</reference>
<accession>A0A1H9EEV2</accession>
<dbReference type="PANTHER" id="PTHR42956">
    <property type="entry name" value="NITROGENASE IRON-MOLYBDENUM COFACTOR BIOSYNTHESIS PROTEIN NIFE"/>
    <property type="match status" value="1"/>
</dbReference>